<evidence type="ECO:0000313" key="6">
    <source>
        <dbReference type="Proteomes" id="UP000002051"/>
    </source>
</evidence>
<accession>G8A260</accession>
<dbReference type="PaxDb" id="3880-AES85548"/>
<evidence type="ECO:0000313" key="4">
    <source>
        <dbReference type="EMBL" id="RHN74816.1"/>
    </source>
</evidence>
<evidence type="ECO:0000313" key="3">
    <source>
        <dbReference type="EMBL" id="KEH38527.1"/>
    </source>
</evidence>
<organism evidence="5">
    <name type="scientific">Medicago truncatula</name>
    <name type="common">Barrel medic</name>
    <name type="synonym">Medicago tribuloides</name>
    <dbReference type="NCBI Taxonomy" id="3880"/>
    <lineage>
        <taxon>Eukaryota</taxon>
        <taxon>Viridiplantae</taxon>
        <taxon>Streptophyta</taxon>
        <taxon>Embryophyta</taxon>
        <taxon>Tracheophyta</taxon>
        <taxon>Spermatophyta</taxon>
        <taxon>Magnoliopsida</taxon>
        <taxon>eudicotyledons</taxon>
        <taxon>Gunneridae</taxon>
        <taxon>Pentapetalae</taxon>
        <taxon>rosids</taxon>
        <taxon>fabids</taxon>
        <taxon>Fabales</taxon>
        <taxon>Fabaceae</taxon>
        <taxon>Papilionoideae</taxon>
        <taxon>50 kb inversion clade</taxon>
        <taxon>NPAAA clade</taxon>
        <taxon>Hologalegina</taxon>
        <taxon>IRL clade</taxon>
        <taxon>Trifolieae</taxon>
        <taxon>Medicago</taxon>
    </lineage>
</organism>
<reference evidence="3 6" key="2">
    <citation type="journal article" date="2014" name="BMC Genomics">
        <title>An improved genome release (version Mt4.0) for the model legume Medicago truncatula.</title>
        <authorList>
            <person name="Tang H."/>
            <person name="Krishnakumar V."/>
            <person name="Bidwell S."/>
            <person name="Rosen B."/>
            <person name="Chan A."/>
            <person name="Zhou S."/>
            <person name="Gentzbittel L."/>
            <person name="Childs K.L."/>
            <person name="Yandell M."/>
            <person name="Gundlach H."/>
            <person name="Mayer K.F."/>
            <person name="Schwartz D.C."/>
            <person name="Town C.D."/>
        </authorList>
    </citation>
    <scope>GENOME REANNOTATION</scope>
    <source>
        <strain evidence="3">A17</strain>
        <strain evidence="5 6">cv. Jemalong A17</strain>
    </source>
</reference>
<keyword evidence="1" id="KW-1133">Transmembrane helix</keyword>
<dbReference type="Proteomes" id="UP000002051">
    <property type="component" value="Chromosome 2"/>
</dbReference>
<dbReference type="EMBL" id="PSQE01000002">
    <property type="protein sequence ID" value="RHN74816.1"/>
    <property type="molecule type" value="Genomic_DNA"/>
</dbReference>
<evidence type="ECO:0000256" key="1">
    <source>
        <dbReference type="SAM" id="Phobius"/>
    </source>
</evidence>
<protein>
    <submittedName>
        <fullName evidence="3 4">Late nodulin</fullName>
    </submittedName>
</protein>
<dbReference type="GO" id="GO:0046872">
    <property type="term" value="F:metal ion binding"/>
    <property type="evidence" value="ECO:0007669"/>
    <property type="project" value="InterPro"/>
</dbReference>
<keyword evidence="1" id="KW-0472">Membrane</keyword>
<evidence type="ECO:0000259" key="2">
    <source>
        <dbReference type="Pfam" id="PF07127"/>
    </source>
</evidence>
<dbReference type="Pfam" id="PF07127">
    <property type="entry name" value="Nodulin_late"/>
    <property type="match status" value="1"/>
</dbReference>
<dbReference type="Gramene" id="rna10936">
    <property type="protein sequence ID" value="RHN74816.1"/>
    <property type="gene ID" value="gene10936"/>
</dbReference>
<gene>
    <name evidence="3" type="ordered locus">MTR_2g072970</name>
    <name evidence="4" type="ORF">MtrunA17_Chr2g0314421</name>
</gene>
<reference evidence="4" key="4">
    <citation type="journal article" date="2018" name="Nat. Plants">
        <title>Whole-genome landscape of Medicago truncatula symbiotic genes.</title>
        <authorList>
            <person name="Pecrix Y."/>
            <person name="Gamas P."/>
            <person name="Carrere S."/>
        </authorList>
    </citation>
    <scope>NUCLEOTIDE SEQUENCE</scope>
    <source>
        <tissue evidence="4">Leaves</tissue>
    </source>
</reference>
<name>G8A260_MEDTR</name>
<reference evidence="5" key="3">
    <citation type="submission" date="2015-04" db="UniProtKB">
        <authorList>
            <consortium name="EnsemblPlants"/>
        </authorList>
    </citation>
    <scope>IDENTIFICATION</scope>
    <source>
        <strain evidence="5">cv. Jemalong A17</strain>
    </source>
</reference>
<feature type="transmembrane region" description="Helical" evidence="1">
    <location>
        <begin position="12"/>
        <end position="33"/>
    </location>
</feature>
<dbReference type="HOGENOM" id="CLU_3035353_0_0_1"/>
<feature type="domain" description="Late nodulin" evidence="2">
    <location>
        <begin position="7"/>
        <end position="44"/>
    </location>
</feature>
<evidence type="ECO:0000313" key="5">
    <source>
        <dbReference type="EnsemblPlants" id="KEH38527"/>
    </source>
</evidence>
<dbReference type="EnsemblPlants" id="KEH38527">
    <property type="protein sequence ID" value="KEH38527"/>
    <property type="gene ID" value="MTR_2g072970"/>
</dbReference>
<dbReference type="Proteomes" id="UP000265566">
    <property type="component" value="Chromosome 2"/>
</dbReference>
<keyword evidence="1" id="KW-0812">Transmembrane</keyword>
<dbReference type="InterPro" id="IPR009810">
    <property type="entry name" value="Nodulin_late_dom"/>
</dbReference>
<dbReference type="EMBL" id="CM001218">
    <property type="protein sequence ID" value="KEH38527.1"/>
    <property type="molecule type" value="Genomic_DNA"/>
</dbReference>
<reference evidence="3 6" key="1">
    <citation type="journal article" date="2011" name="Nature">
        <title>The Medicago genome provides insight into the evolution of rhizobial symbioses.</title>
        <authorList>
            <person name="Young N.D."/>
            <person name="Debelle F."/>
            <person name="Oldroyd G.E."/>
            <person name="Geurts R."/>
            <person name="Cannon S.B."/>
            <person name="Udvardi M.K."/>
            <person name="Benedito V.A."/>
            <person name="Mayer K.F."/>
            <person name="Gouzy J."/>
            <person name="Schoof H."/>
            <person name="Van de Peer Y."/>
            <person name="Proost S."/>
            <person name="Cook D.R."/>
            <person name="Meyers B.C."/>
            <person name="Spannagl M."/>
            <person name="Cheung F."/>
            <person name="De Mita S."/>
            <person name="Krishnakumar V."/>
            <person name="Gundlach H."/>
            <person name="Zhou S."/>
            <person name="Mudge J."/>
            <person name="Bharti A.K."/>
            <person name="Murray J.D."/>
            <person name="Naoumkina M.A."/>
            <person name="Rosen B."/>
            <person name="Silverstein K.A."/>
            <person name="Tang H."/>
            <person name="Rombauts S."/>
            <person name="Zhao P.X."/>
            <person name="Zhou P."/>
            <person name="Barbe V."/>
            <person name="Bardou P."/>
            <person name="Bechner M."/>
            <person name="Bellec A."/>
            <person name="Berger A."/>
            <person name="Berges H."/>
            <person name="Bidwell S."/>
            <person name="Bisseling T."/>
            <person name="Choisne N."/>
            <person name="Couloux A."/>
            <person name="Denny R."/>
            <person name="Deshpande S."/>
            <person name="Dai X."/>
            <person name="Doyle J.J."/>
            <person name="Dudez A.M."/>
            <person name="Farmer A.D."/>
            <person name="Fouteau S."/>
            <person name="Franken C."/>
            <person name="Gibelin C."/>
            <person name="Gish J."/>
            <person name="Goldstein S."/>
            <person name="Gonzalez A.J."/>
            <person name="Green P.J."/>
            <person name="Hallab A."/>
            <person name="Hartog M."/>
            <person name="Hua A."/>
            <person name="Humphray S.J."/>
            <person name="Jeong D.H."/>
            <person name="Jing Y."/>
            <person name="Jocker A."/>
            <person name="Kenton S.M."/>
            <person name="Kim D.J."/>
            <person name="Klee K."/>
            <person name="Lai H."/>
            <person name="Lang C."/>
            <person name="Lin S."/>
            <person name="Macmil S.L."/>
            <person name="Magdelenat G."/>
            <person name="Matthews L."/>
            <person name="McCorrison J."/>
            <person name="Monaghan E.L."/>
            <person name="Mun J.H."/>
            <person name="Najar F.Z."/>
            <person name="Nicholson C."/>
            <person name="Noirot C."/>
            <person name="O'Bleness M."/>
            <person name="Paule C.R."/>
            <person name="Poulain J."/>
            <person name="Prion F."/>
            <person name="Qin B."/>
            <person name="Qu C."/>
            <person name="Retzel E.F."/>
            <person name="Riddle C."/>
            <person name="Sallet E."/>
            <person name="Samain S."/>
            <person name="Samson N."/>
            <person name="Sanders I."/>
            <person name="Saurat O."/>
            <person name="Scarpelli C."/>
            <person name="Schiex T."/>
            <person name="Segurens B."/>
            <person name="Severin A.J."/>
            <person name="Sherrier D.J."/>
            <person name="Shi R."/>
            <person name="Sims S."/>
            <person name="Singer S.R."/>
            <person name="Sinharoy S."/>
            <person name="Sterck L."/>
            <person name="Viollet A."/>
            <person name="Wang B.B."/>
            <person name="Wang K."/>
            <person name="Wang M."/>
            <person name="Wang X."/>
            <person name="Warfsmann J."/>
            <person name="Weissenbach J."/>
            <person name="White D.D."/>
            <person name="White J.D."/>
            <person name="Wiley G.B."/>
            <person name="Wincker P."/>
            <person name="Xing Y."/>
            <person name="Yang L."/>
            <person name="Yao Z."/>
            <person name="Ying F."/>
            <person name="Zhai J."/>
            <person name="Zhou L."/>
            <person name="Zuber A."/>
            <person name="Denarie J."/>
            <person name="Dixon R.A."/>
            <person name="May G.D."/>
            <person name="Schwartz D.C."/>
            <person name="Rogers J."/>
            <person name="Quetier F."/>
            <person name="Town C.D."/>
            <person name="Roe B.A."/>
        </authorList>
    </citation>
    <scope>NUCLEOTIDE SEQUENCE [LARGE SCALE GENOMIC DNA]</scope>
    <source>
        <strain evidence="3">A17</strain>
        <strain evidence="5 6">cv. Jemalong A17</strain>
    </source>
</reference>
<sequence length="55" mass="6464">MQRRKNMDQIPYLFYAFIIFLYVFFFSTESGYIPCVDQDDCPEQARIQCGGNGVK</sequence>
<keyword evidence="6" id="KW-1185">Reference proteome</keyword>
<dbReference type="AlphaFoldDB" id="G8A260"/>
<proteinExistence type="predicted"/>